<feature type="compositionally biased region" description="Low complexity" evidence="7">
    <location>
        <begin position="142"/>
        <end position="155"/>
    </location>
</feature>
<dbReference type="GO" id="GO:0005886">
    <property type="term" value="C:plasma membrane"/>
    <property type="evidence" value="ECO:0007669"/>
    <property type="project" value="UniProtKB-SubCell"/>
</dbReference>
<dbReference type="InterPro" id="IPR008693">
    <property type="entry name" value="MmpS"/>
</dbReference>
<dbReference type="RefSeq" id="WP_044524145.1">
    <property type="nucleotide sequence ID" value="NZ_HG322953.1"/>
</dbReference>
<evidence type="ECO:0000256" key="8">
    <source>
        <dbReference type="SAM" id="Phobius"/>
    </source>
</evidence>
<comment type="subcellular location">
    <subcellularLocation>
        <location evidence="1">Cell membrane</location>
    </subcellularLocation>
</comment>
<name>A0A7X6MT34_9MYCO</name>
<dbReference type="Proteomes" id="UP000518188">
    <property type="component" value="Unassembled WGS sequence"/>
</dbReference>
<feature type="compositionally biased region" description="Basic and acidic residues" evidence="7">
    <location>
        <begin position="1"/>
        <end position="10"/>
    </location>
</feature>
<dbReference type="EMBL" id="JAAXPJ010000009">
    <property type="protein sequence ID" value="NKZ13768.1"/>
    <property type="molecule type" value="Genomic_DNA"/>
</dbReference>
<accession>A0A7X6MT34</accession>
<evidence type="ECO:0008006" key="11">
    <source>
        <dbReference type="Google" id="ProtNLM"/>
    </source>
</evidence>
<dbReference type="AlphaFoldDB" id="A0A7X6MT34"/>
<dbReference type="Pfam" id="PF05423">
    <property type="entry name" value="Mycobact_memb"/>
    <property type="match status" value="1"/>
</dbReference>
<keyword evidence="4 8" id="KW-0812">Transmembrane</keyword>
<evidence type="ECO:0000256" key="4">
    <source>
        <dbReference type="ARBA" id="ARBA00022692"/>
    </source>
</evidence>
<comment type="caution">
    <text evidence="9">The sequence shown here is derived from an EMBL/GenBank/DDBJ whole genome shotgun (WGS) entry which is preliminary data.</text>
</comment>
<feature type="transmembrane region" description="Helical" evidence="8">
    <location>
        <begin position="99"/>
        <end position="122"/>
    </location>
</feature>
<evidence type="ECO:0000256" key="6">
    <source>
        <dbReference type="ARBA" id="ARBA00023136"/>
    </source>
</evidence>
<keyword evidence="3" id="KW-1003">Cell membrane</keyword>
<reference evidence="9 10" key="1">
    <citation type="submission" date="2020-04" db="EMBL/GenBank/DDBJ databases">
        <title>MicrobeNet Type strains.</title>
        <authorList>
            <person name="Nicholson A.C."/>
        </authorList>
    </citation>
    <scope>NUCLEOTIDE SEQUENCE [LARGE SCALE GENOMIC DNA]</scope>
    <source>
        <strain evidence="9 10">ATCC 700731</strain>
    </source>
</reference>
<evidence type="ECO:0000256" key="2">
    <source>
        <dbReference type="ARBA" id="ARBA00007531"/>
    </source>
</evidence>
<feature type="compositionally biased region" description="Pro residues" evidence="7">
    <location>
        <begin position="77"/>
        <end position="90"/>
    </location>
</feature>
<sequence length="260" mass="27063">MTDSPRRDGSEPTQSFGSGYPVDYPDPAYSNQPPYQGSYPAVPQAVPPAGSSVSNPTQQLPPYPPYGYDPYASGQPPGGPTPPPGAPTPPEPDDHEPRLWLWILAAVAVLVVLGLVIALVIANGSSQETVVAPQITPQPGFTTSPTAPTTTTRAPRPLPPPTATSPTETTPGPTETVTYEVTGEGRAINITYLDTGNMLQTEFNVPLPWSKQVELAAPATETASVSVVNFGPDVACTVTVNGVQTQHRTGSGITICVGTP</sequence>
<evidence type="ECO:0000256" key="1">
    <source>
        <dbReference type="ARBA" id="ARBA00004236"/>
    </source>
</evidence>
<protein>
    <recommendedName>
        <fullName evidence="11">Mycobacterium membrane protein</fullName>
    </recommendedName>
</protein>
<keyword evidence="5 8" id="KW-1133">Transmembrane helix</keyword>
<feature type="region of interest" description="Disordered" evidence="7">
    <location>
        <begin position="1"/>
        <end position="93"/>
    </location>
</feature>
<dbReference type="InterPro" id="IPR038468">
    <property type="entry name" value="MmpS_C"/>
</dbReference>
<comment type="similarity">
    <text evidence="2">Belongs to the MmpS family.</text>
</comment>
<feature type="compositionally biased region" description="Low complexity" evidence="7">
    <location>
        <begin position="164"/>
        <end position="175"/>
    </location>
</feature>
<proteinExistence type="inferred from homology"/>
<evidence type="ECO:0000256" key="7">
    <source>
        <dbReference type="SAM" id="MobiDB-lite"/>
    </source>
</evidence>
<evidence type="ECO:0000256" key="5">
    <source>
        <dbReference type="ARBA" id="ARBA00022989"/>
    </source>
</evidence>
<gene>
    <name evidence="9" type="ORF">HGA11_22585</name>
</gene>
<keyword evidence="6 8" id="KW-0472">Membrane</keyword>
<dbReference type="Gene3D" id="2.60.40.2880">
    <property type="entry name" value="MmpS1-5, C-terminal soluble domain"/>
    <property type="match status" value="1"/>
</dbReference>
<feature type="region of interest" description="Disordered" evidence="7">
    <location>
        <begin position="133"/>
        <end position="175"/>
    </location>
</feature>
<organism evidence="9 10">
    <name type="scientific">Mycolicibacterium septicum DSM 44393</name>
    <dbReference type="NCBI Taxonomy" id="1341646"/>
    <lineage>
        <taxon>Bacteria</taxon>
        <taxon>Bacillati</taxon>
        <taxon>Actinomycetota</taxon>
        <taxon>Actinomycetes</taxon>
        <taxon>Mycobacteriales</taxon>
        <taxon>Mycobacteriaceae</taxon>
        <taxon>Mycolicibacterium</taxon>
    </lineage>
</organism>
<evidence type="ECO:0000256" key="3">
    <source>
        <dbReference type="ARBA" id="ARBA00022475"/>
    </source>
</evidence>
<evidence type="ECO:0000313" key="10">
    <source>
        <dbReference type="Proteomes" id="UP000518188"/>
    </source>
</evidence>
<evidence type="ECO:0000313" key="9">
    <source>
        <dbReference type="EMBL" id="NKZ13768.1"/>
    </source>
</evidence>